<feature type="region of interest" description="Disordered" evidence="1">
    <location>
        <begin position="257"/>
        <end position="295"/>
    </location>
</feature>
<evidence type="ECO:0000313" key="3">
    <source>
        <dbReference type="RefSeq" id="XP_017672785.1"/>
    </source>
</evidence>
<reference evidence="3" key="1">
    <citation type="submission" date="2025-08" db="UniProtKB">
        <authorList>
            <consortium name="RefSeq"/>
        </authorList>
    </citation>
    <scope>IDENTIFICATION</scope>
</reference>
<feature type="compositionally biased region" description="Low complexity" evidence="1">
    <location>
        <begin position="262"/>
        <end position="271"/>
    </location>
</feature>
<feature type="compositionally biased region" description="Basic and acidic residues" evidence="1">
    <location>
        <begin position="148"/>
        <end position="169"/>
    </location>
</feature>
<feature type="region of interest" description="Disordered" evidence="1">
    <location>
        <begin position="1"/>
        <end position="129"/>
    </location>
</feature>
<dbReference type="GeneID" id="108498491"/>
<feature type="compositionally biased region" description="Low complexity" evidence="1">
    <location>
        <begin position="21"/>
        <end position="31"/>
    </location>
</feature>
<gene>
    <name evidence="3" type="primary">LOC108498491</name>
</gene>
<accession>A0A6J0HFH5</accession>
<sequence length="346" mass="36049">MVVAAARTKRRARAPPGAGGTAAPAGSQAAPAPAPGGDTGGGRLAAAQRGAARLGSAPPPPRGRCPPPGATARRGRPPHAAERPPRRRPAPPGMGVPPPPVPRGRGRALRQRGGSLRGLTGGGGRGRGGAVMLGLPRGRAALSRLIVREGQRRPGRPRREGRALRREGVSRAAGESRTFLRTGRGLAAELHLPPVGECVGPAAAGHLPPRRPEAGGVRVDGALALRLPPLWCGGAGGPRCTFRALCWRSSKRHGRAGGAWAGAGPASSSPCPRVPGLPSAGSAAGLRHRDPGRSGRGCEGSLWPFRKVEDMVLYSALPREPGRWDSRSYTVWKRRSRLWLFKIRLR</sequence>
<feature type="compositionally biased region" description="Gly residues" evidence="1">
    <location>
        <begin position="115"/>
        <end position="129"/>
    </location>
</feature>
<organism evidence="2 3">
    <name type="scientific">Lepidothrix coronata</name>
    <name type="common">blue-crowned manakin</name>
    <dbReference type="NCBI Taxonomy" id="321398"/>
    <lineage>
        <taxon>Eukaryota</taxon>
        <taxon>Metazoa</taxon>
        <taxon>Chordata</taxon>
        <taxon>Craniata</taxon>
        <taxon>Vertebrata</taxon>
        <taxon>Euteleostomi</taxon>
        <taxon>Archelosauria</taxon>
        <taxon>Archosauria</taxon>
        <taxon>Dinosauria</taxon>
        <taxon>Saurischia</taxon>
        <taxon>Theropoda</taxon>
        <taxon>Coelurosauria</taxon>
        <taxon>Aves</taxon>
        <taxon>Neognathae</taxon>
        <taxon>Neoaves</taxon>
        <taxon>Telluraves</taxon>
        <taxon>Australaves</taxon>
        <taxon>Passeriformes</taxon>
        <taxon>Pipridae</taxon>
        <taxon>Lepidothrix</taxon>
    </lineage>
</organism>
<dbReference type="Proteomes" id="UP000504624">
    <property type="component" value="Unplaced"/>
</dbReference>
<feature type="region of interest" description="Disordered" evidence="1">
    <location>
        <begin position="148"/>
        <end position="176"/>
    </location>
</feature>
<evidence type="ECO:0000256" key="1">
    <source>
        <dbReference type="SAM" id="MobiDB-lite"/>
    </source>
</evidence>
<feature type="compositionally biased region" description="Pro residues" evidence="1">
    <location>
        <begin position="90"/>
        <end position="102"/>
    </location>
</feature>
<protein>
    <submittedName>
        <fullName evidence="3">Atherin-like</fullName>
    </submittedName>
</protein>
<keyword evidence="2" id="KW-1185">Reference proteome</keyword>
<dbReference type="RefSeq" id="XP_017672785.1">
    <property type="nucleotide sequence ID" value="XM_017817296.1"/>
</dbReference>
<dbReference type="AlphaFoldDB" id="A0A6J0HFH5"/>
<proteinExistence type="predicted"/>
<feature type="compositionally biased region" description="Low complexity" evidence="1">
    <location>
        <begin position="44"/>
        <end position="55"/>
    </location>
</feature>
<feature type="compositionally biased region" description="Pro residues" evidence="1">
    <location>
        <begin position="57"/>
        <end position="69"/>
    </location>
</feature>
<evidence type="ECO:0000313" key="2">
    <source>
        <dbReference type="Proteomes" id="UP000504624"/>
    </source>
</evidence>
<name>A0A6J0HFH5_9PASS</name>